<dbReference type="InterPro" id="IPR000515">
    <property type="entry name" value="MetI-like"/>
</dbReference>
<keyword evidence="2 7" id="KW-0813">Transport</keyword>
<evidence type="ECO:0000256" key="6">
    <source>
        <dbReference type="ARBA" id="ARBA00023136"/>
    </source>
</evidence>
<dbReference type="GO" id="GO:0005886">
    <property type="term" value="C:plasma membrane"/>
    <property type="evidence" value="ECO:0007669"/>
    <property type="project" value="UniProtKB-SubCell"/>
</dbReference>
<feature type="transmembrane region" description="Helical" evidence="7">
    <location>
        <begin position="288"/>
        <end position="314"/>
    </location>
</feature>
<dbReference type="Pfam" id="PF19300">
    <property type="entry name" value="BPD_transp_1_N"/>
    <property type="match status" value="1"/>
</dbReference>
<reference evidence="9 10" key="1">
    <citation type="submission" date="2016-02" db="EMBL/GenBank/DDBJ databases">
        <title>Anaerosporomusa subterraneum gen. nov., sp. nov., a spore-forming obligate anaerobe isolated from saprolite.</title>
        <authorList>
            <person name="Choi J.K."/>
            <person name="Shah M."/>
            <person name="Yee N."/>
        </authorList>
    </citation>
    <scope>NUCLEOTIDE SEQUENCE [LARGE SCALE GENOMIC DNA]</scope>
    <source>
        <strain evidence="9 10">RU4</strain>
    </source>
</reference>
<dbReference type="PANTHER" id="PTHR43163:SF2">
    <property type="entry name" value="ABC TRANSPORTER PERMEASE PROTEIN"/>
    <property type="match status" value="1"/>
</dbReference>
<feature type="transmembrane region" description="Helical" evidence="7">
    <location>
        <begin position="242"/>
        <end position="268"/>
    </location>
</feature>
<protein>
    <submittedName>
        <fullName evidence="9">ABC transporter permease</fullName>
    </submittedName>
</protein>
<evidence type="ECO:0000259" key="8">
    <source>
        <dbReference type="PROSITE" id="PS50928"/>
    </source>
</evidence>
<evidence type="ECO:0000256" key="2">
    <source>
        <dbReference type="ARBA" id="ARBA00022448"/>
    </source>
</evidence>
<comment type="similarity">
    <text evidence="7">Belongs to the binding-protein-dependent transport system permease family.</text>
</comment>
<dbReference type="GO" id="GO:0055085">
    <property type="term" value="P:transmembrane transport"/>
    <property type="evidence" value="ECO:0007669"/>
    <property type="project" value="InterPro"/>
</dbReference>
<keyword evidence="4 7" id="KW-0812">Transmembrane</keyword>
<dbReference type="PROSITE" id="PS50928">
    <property type="entry name" value="ABC_TM1"/>
    <property type="match status" value="1"/>
</dbReference>
<proteinExistence type="inferred from homology"/>
<name>A0A154BS58_ANASB</name>
<dbReference type="AlphaFoldDB" id="A0A154BS58"/>
<dbReference type="CDD" id="cd06261">
    <property type="entry name" value="TM_PBP2"/>
    <property type="match status" value="1"/>
</dbReference>
<dbReference type="Pfam" id="PF00528">
    <property type="entry name" value="BPD_transp_1"/>
    <property type="match status" value="1"/>
</dbReference>
<dbReference type="InterPro" id="IPR045621">
    <property type="entry name" value="BPD_transp_1_N"/>
</dbReference>
<dbReference type="PANTHER" id="PTHR43163">
    <property type="entry name" value="DIPEPTIDE TRANSPORT SYSTEM PERMEASE PROTEIN DPPB-RELATED"/>
    <property type="match status" value="1"/>
</dbReference>
<dbReference type="InterPro" id="IPR035906">
    <property type="entry name" value="MetI-like_sf"/>
</dbReference>
<dbReference type="OrthoDB" id="9773221at2"/>
<evidence type="ECO:0000256" key="4">
    <source>
        <dbReference type="ARBA" id="ARBA00022692"/>
    </source>
</evidence>
<evidence type="ECO:0000256" key="1">
    <source>
        <dbReference type="ARBA" id="ARBA00004651"/>
    </source>
</evidence>
<dbReference type="SUPFAM" id="SSF161098">
    <property type="entry name" value="MetI-like"/>
    <property type="match status" value="1"/>
</dbReference>
<evidence type="ECO:0000256" key="7">
    <source>
        <dbReference type="RuleBase" id="RU363032"/>
    </source>
</evidence>
<dbReference type="Gene3D" id="1.10.3720.10">
    <property type="entry name" value="MetI-like"/>
    <property type="match status" value="1"/>
</dbReference>
<keyword evidence="5 7" id="KW-1133">Transmembrane helix</keyword>
<evidence type="ECO:0000256" key="5">
    <source>
        <dbReference type="ARBA" id="ARBA00022989"/>
    </source>
</evidence>
<comment type="caution">
    <text evidence="9">The sequence shown here is derived from an EMBL/GenBank/DDBJ whole genome shotgun (WGS) entry which is preliminary data.</text>
</comment>
<feature type="transmembrane region" description="Helical" evidence="7">
    <location>
        <begin position="134"/>
        <end position="156"/>
    </location>
</feature>
<feature type="transmembrane region" description="Helical" evidence="7">
    <location>
        <begin position="188"/>
        <end position="206"/>
    </location>
</feature>
<organism evidence="9 10">
    <name type="scientific">Anaerosporomusa subterranea</name>
    <dbReference type="NCBI Taxonomy" id="1794912"/>
    <lineage>
        <taxon>Bacteria</taxon>
        <taxon>Bacillati</taxon>
        <taxon>Bacillota</taxon>
        <taxon>Negativicutes</taxon>
        <taxon>Acetonemataceae</taxon>
        <taxon>Anaerosporomusa</taxon>
    </lineage>
</organism>
<keyword evidence="10" id="KW-1185">Reference proteome</keyword>
<evidence type="ECO:0000313" key="9">
    <source>
        <dbReference type="EMBL" id="KYZ76749.1"/>
    </source>
</evidence>
<evidence type="ECO:0000313" key="10">
    <source>
        <dbReference type="Proteomes" id="UP000076268"/>
    </source>
</evidence>
<dbReference type="Proteomes" id="UP000076268">
    <property type="component" value="Unassembled WGS sequence"/>
</dbReference>
<dbReference type="EMBL" id="LSGP01000017">
    <property type="protein sequence ID" value="KYZ76749.1"/>
    <property type="molecule type" value="Genomic_DNA"/>
</dbReference>
<accession>A0A154BS58</accession>
<keyword evidence="6 7" id="KW-0472">Membrane</keyword>
<keyword evidence="3" id="KW-1003">Cell membrane</keyword>
<dbReference type="STRING" id="1794912.AXX12_10075"/>
<evidence type="ECO:0000256" key="3">
    <source>
        <dbReference type="ARBA" id="ARBA00022475"/>
    </source>
</evidence>
<sequence length="321" mass="35454">MLQYTLQRFGQMLLVLLVVSVIVFGIMNLTGDPVLLLVPPEATDEEINLAREQLGLNLPLWEQYGIFLNNAVHGNLGVSFVFRRPAVDLILERMPATLEMTVFAMLLAGVVAIPLGVFAGAYPNTLASRGIMSLSLLGISLPSFWLGIMLILLFAVETTLLPSSGRGEAETIFGLRISIFTWDGIQHIIMPALTLAVGQMAMLIRLTRAGIMEVMRQDYIKFAKAKGVSEQSVLFGHALKNALIPVITVFGLQFGQLIAFATITETIFSWPGMGKLLIDSIYRIDRPVIVAYLLMVAVLFVVINFLVDLIYTLIDPRIEMR</sequence>
<gene>
    <name evidence="9" type="ORF">AXX12_10075</name>
</gene>
<feature type="domain" description="ABC transmembrane type-1" evidence="8">
    <location>
        <begin position="94"/>
        <end position="311"/>
    </location>
</feature>
<dbReference type="RefSeq" id="WP_066242744.1">
    <property type="nucleotide sequence ID" value="NZ_LSGP01000017.1"/>
</dbReference>
<feature type="transmembrane region" description="Helical" evidence="7">
    <location>
        <begin position="12"/>
        <end position="30"/>
    </location>
</feature>
<comment type="subcellular location">
    <subcellularLocation>
        <location evidence="1 7">Cell membrane</location>
        <topology evidence="1 7">Multi-pass membrane protein</topology>
    </subcellularLocation>
</comment>
<feature type="transmembrane region" description="Helical" evidence="7">
    <location>
        <begin position="102"/>
        <end position="122"/>
    </location>
</feature>